<sequence length="142" mass="15846">MGPTFGTTNLKCHLEKHNPDKAKEGQNEPIDQKTYREKMSLAICRHNYAFKYLIPSTTTSLSTSLPEEHACSSRNQMIEAFGVFDMFQSQLESSTSKTQLELYLEEANVDPINRGSPVDQLAEVGLTPSHIAVTIFNILGQP</sequence>
<dbReference type="EMBL" id="JACXVP010000004">
    <property type="protein sequence ID" value="KAG5612001.1"/>
    <property type="molecule type" value="Genomic_DNA"/>
</dbReference>
<keyword evidence="2" id="KW-1185">Reference proteome</keyword>
<accession>A0A9J5ZGE2</accession>
<gene>
    <name evidence="1" type="ORF">H5410_023282</name>
</gene>
<comment type="caution">
    <text evidence="1">The sequence shown here is derived from an EMBL/GenBank/DDBJ whole genome shotgun (WGS) entry which is preliminary data.</text>
</comment>
<dbReference type="Proteomes" id="UP000824120">
    <property type="component" value="Chromosome 4"/>
</dbReference>
<organism evidence="1 2">
    <name type="scientific">Solanum commersonii</name>
    <name type="common">Commerson's wild potato</name>
    <name type="synonym">Commerson's nightshade</name>
    <dbReference type="NCBI Taxonomy" id="4109"/>
    <lineage>
        <taxon>Eukaryota</taxon>
        <taxon>Viridiplantae</taxon>
        <taxon>Streptophyta</taxon>
        <taxon>Embryophyta</taxon>
        <taxon>Tracheophyta</taxon>
        <taxon>Spermatophyta</taxon>
        <taxon>Magnoliopsida</taxon>
        <taxon>eudicotyledons</taxon>
        <taxon>Gunneridae</taxon>
        <taxon>Pentapetalae</taxon>
        <taxon>asterids</taxon>
        <taxon>lamiids</taxon>
        <taxon>Solanales</taxon>
        <taxon>Solanaceae</taxon>
        <taxon>Solanoideae</taxon>
        <taxon>Solaneae</taxon>
        <taxon>Solanum</taxon>
    </lineage>
</organism>
<proteinExistence type="predicted"/>
<evidence type="ECO:0000313" key="1">
    <source>
        <dbReference type="EMBL" id="KAG5612001.1"/>
    </source>
</evidence>
<reference evidence="1 2" key="1">
    <citation type="submission" date="2020-09" db="EMBL/GenBank/DDBJ databases">
        <title>De no assembly of potato wild relative species, Solanum commersonii.</title>
        <authorList>
            <person name="Cho K."/>
        </authorList>
    </citation>
    <scope>NUCLEOTIDE SEQUENCE [LARGE SCALE GENOMIC DNA]</scope>
    <source>
        <strain evidence="1">LZ3.2</strain>
        <tissue evidence="1">Leaf</tissue>
    </source>
</reference>
<protein>
    <submittedName>
        <fullName evidence="1">Uncharacterized protein</fullName>
    </submittedName>
</protein>
<name>A0A9J5ZGE2_SOLCO</name>
<dbReference type="AlphaFoldDB" id="A0A9J5ZGE2"/>
<evidence type="ECO:0000313" key="2">
    <source>
        <dbReference type="Proteomes" id="UP000824120"/>
    </source>
</evidence>
<dbReference type="OrthoDB" id="1299837at2759"/>